<dbReference type="EMBL" id="CAXLJM020000141">
    <property type="protein sequence ID" value="CAL8140767.1"/>
    <property type="molecule type" value="Genomic_DNA"/>
</dbReference>
<reference evidence="1 2" key="1">
    <citation type="submission" date="2024-08" db="EMBL/GenBank/DDBJ databases">
        <authorList>
            <person name="Cucini C."/>
            <person name="Frati F."/>
        </authorList>
    </citation>
    <scope>NUCLEOTIDE SEQUENCE [LARGE SCALE GENOMIC DNA]</scope>
</reference>
<sequence>MRCGGDRYVTKELQRQNDTYRDMVSLIESSRELIAITLHVRNNLVNPIRIEKIYMEQKIWFFQHVAAYVLKTPVVSFQTYESNFKTLRILHKMTQDVGKFRDAFVQRVINLYKVWTTTYIKWVEEERQLRLDMEGSHLQNMSRDERKSLVKLWKERELIAAEEKIKFDDLKAEWDELKGKLDQVVMGCLYKVAEMREHE</sequence>
<dbReference type="Proteomes" id="UP001642540">
    <property type="component" value="Unassembled WGS sequence"/>
</dbReference>
<proteinExistence type="predicted"/>
<evidence type="ECO:0000313" key="2">
    <source>
        <dbReference type="Proteomes" id="UP001642540"/>
    </source>
</evidence>
<evidence type="ECO:0000313" key="1">
    <source>
        <dbReference type="EMBL" id="CAL8140767.1"/>
    </source>
</evidence>
<keyword evidence="2" id="KW-1185">Reference proteome</keyword>
<comment type="caution">
    <text evidence="1">The sequence shown here is derived from an EMBL/GenBank/DDBJ whole genome shotgun (WGS) entry which is preliminary data.</text>
</comment>
<name>A0ABP1S1A4_9HEXA</name>
<protein>
    <submittedName>
        <fullName evidence="1">Uncharacterized protein</fullName>
    </submittedName>
</protein>
<organism evidence="1 2">
    <name type="scientific">Orchesella dallaii</name>
    <dbReference type="NCBI Taxonomy" id="48710"/>
    <lineage>
        <taxon>Eukaryota</taxon>
        <taxon>Metazoa</taxon>
        <taxon>Ecdysozoa</taxon>
        <taxon>Arthropoda</taxon>
        <taxon>Hexapoda</taxon>
        <taxon>Collembola</taxon>
        <taxon>Entomobryomorpha</taxon>
        <taxon>Entomobryoidea</taxon>
        <taxon>Orchesellidae</taxon>
        <taxon>Orchesellinae</taxon>
        <taxon>Orchesella</taxon>
    </lineage>
</organism>
<gene>
    <name evidence="1" type="ORF">ODALV1_LOCUS28411</name>
</gene>
<accession>A0ABP1S1A4</accession>